<keyword evidence="3" id="KW-1185">Reference proteome</keyword>
<dbReference type="InterPro" id="IPR022061">
    <property type="entry name" value="DUF3617"/>
</dbReference>
<feature type="chain" id="PRO_5030548295" description="DUF3617 domain-containing protein" evidence="1">
    <location>
        <begin position="29"/>
        <end position="187"/>
    </location>
</feature>
<organism evidence="2 3">
    <name type="scientific">Sterolibacterium denitrificans</name>
    <dbReference type="NCBI Taxonomy" id="157592"/>
    <lineage>
        <taxon>Bacteria</taxon>
        <taxon>Pseudomonadati</taxon>
        <taxon>Pseudomonadota</taxon>
        <taxon>Betaproteobacteria</taxon>
        <taxon>Nitrosomonadales</taxon>
        <taxon>Sterolibacteriaceae</taxon>
        <taxon>Sterolibacterium</taxon>
    </lineage>
</organism>
<accession>A0A7Z7MUI2</accession>
<dbReference type="AlphaFoldDB" id="A0A7Z7MUI2"/>
<evidence type="ECO:0000313" key="2">
    <source>
        <dbReference type="EMBL" id="SMB22606.1"/>
    </source>
</evidence>
<dbReference type="Proteomes" id="UP000242886">
    <property type="component" value="Chromosome SDENCHOL"/>
</dbReference>
<keyword evidence="1" id="KW-0732">Signal</keyword>
<evidence type="ECO:0000313" key="3">
    <source>
        <dbReference type="Proteomes" id="UP000242886"/>
    </source>
</evidence>
<dbReference type="EMBL" id="LT837803">
    <property type="protein sequence ID" value="SMB22606.1"/>
    <property type="molecule type" value="Genomic_DNA"/>
</dbReference>
<evidence type="ECO:0008006" key="4">
    <source>
        <dbReference type="Google" id="ProtNLM"/>
    </source>
</evidence>
<dbReference type="RefSeq" id="WP_154716024.1">
    <property type="nucleotide sequence ID" value="NZ_LT837803.1"/>
</dbReference>
<dbReference type="Pfam" id="PF12276">
    <property type="entry name" value="DUF3617"/>
    <property type="match status" value="1"/>
</dbReference>
<protein>
    <recommendedName>
        <fullName evidence="4">DUF3617 domain-containing protein</fullName>
    </recommendedName>
</protein>
<evidence type="ECO:0000256" key="1">
    <source>
        <dbReference type="SAM" id="SignalP"/>
    </source>
</evidence>
<reference evidence="2" key="1">
    <citation type="submission" date="2017-03" db="EMBL/GenBank/DDBJ databases">
        <authorList>
            <consortium name="AG Boll"/>
        </authorList>
    </citation>
    <scope>NUCLEOTIDE SEQUENCE [LARGE SCALE GENOMIC DNA]</scope>
    <source>
        <strain evidence="2">Chol</strain>
    </source>
</reference>
<proteinExistence type="predicted"/>
<sequence length="187" mass="20231">MKTPLIQLLALLMLAGIGSVGGVGSAHAQGVQPGLWEFSHDMKMPGQPDMNARMAQMREQLKNLPPEARRMMEQQMSGMGVGIGEGGALRMCITPEDARDDFIREGRTEGDCTFTQVKRSGNTWRGRIVCKASASQGDFTTTLHGPTHFSTVANMTSKQHGRVDMKSEARRVSGDCGTLGKAAARPR</sequence>
<feature type="signal peptide" evidence="1">
    <location>
        <begin position="1"/>
        <end position="28"/>
    </location>
</feature>
<gene>
    <name evidence="2" type="ORF">SDENCHOL_10641</name>
</gene>
<name>A0A7Z7MUI2_9PROT</name>